<dbReference type="CDD" id="cd00093">
    <property type="entry name" value="HTH_XRE"/>
    <property type="match status" value="1"/>
</dbReference>
<dbReference type="PROSITE" id="PS50943">
    <property type="entry name" value="HTH_CROC1"/>
    <property type="match status" value="1"/>
</dbReference>
<evidence type="ECO:0000313" key="2">
    <source>
        <dbReference type="EMBL" id="CAK1235523.1"/>
    </source>
</evidence>
<feature type="domain" description="HTH cro/C1-type" evidence="1">
    <location>
        <begin position="6"/>
        <end position="61"/>
    </location>
</feature>
<evidence type="ECO:0000259" key="1">
    <source>
        <dbReference type="PROSITE" id="PS50943"/>
    </source>
</evidence>
<dbReference type="RefSeq" id="WP_338343693.1">
    <property type="nucleotide sequence ID" value="NZ_CAUZLH010000004.1"/>
</dbReference>
<reference evidence="2 3" key="1">
    <citation type="submission" date="2023-10" db="EMBL/GenBank/DDBJ databases">
        <authorList>
            <person name="Botero Cardona J."/>
        </authorList>
    </citation>
    <scope>NUCLEOTIDE SEQUENCE [LARGE SCALE GENOMIC DNA]</scope>
    <source>
        <strain evidence="2 3">R-55214</strain>
    </source>
</reference>
<dbReference type="Gene3D" id="1.10.260.40">
    <property type="entry name" value="lambda repressor-like DNA-binding domains"/>
    <property type="match status" value="1"/>
</dbReference>
<evidence type="ECO:0000313" key="3">
    <source>
        <dbReference type="Proteomes" id="UP001314166"/>
    </source>
</evidence>
<dbReference type="SMART" id="SM00530">
    <property type="entry name" value="HTH_XRE"/>
    <property type="match status" value="1"/>
</dbReference>
<proteinExistence type="predicted"/>
<dbReference type="Pfam" id="PF01381">
    <property type="entry name" value="HTH_3"/>
    <property type="match status" value="1"/>
</dbReference>
<dbReference type="Proteomes" id="UP001314166">
    <property type="component" value="Unassembled WGS sequence"/>
</dbReference>
<protein>
    <submittedName>
        <fullName evidence="2">XRE-family HTH domain (XRE)</fullName>
    </submittedName>
</protein>
<gene>
    <name evidence="2" type="ORF">R55214_HHFBAMCI_00563</name>
</gene>
<keyword evidence="3" id="KW-1185">Reference proteome</keyword>
<comment type="caution">
    <text evidence="2">The sequence shown here is derived from an EMBL/GenBank/DDBJ whole genome shotgun (WGS) entry which is preliminary data.</text>
</comment>
<name>A0ABM9MRT0_9LACO</name>
<accession>A0ABM9MRT0</accession>
<dbReference type="InterPro" id="IPR010982">
    <property type="entry name" value="Lambda_DNA-bd_dom_sf"/>
</dbReference>
<organism evidence="2 3">
    <name type="scientific">Fructobacillus evanidus</name>
    <dbReference type="NCBI Taxonomy" id="3064281"/>
    <lineage>
        <taxon>Bacteria</taxon>
        <taxon>Bacillati</taxon>
        <taxon>Bacillota</taxon>
        <taxon>Bacilli</taxon>
        <taxon>Lactobacillales</taxon>
        <taxon>Lactobacillaceae</taxon>
        <taxon>Fructobacillus</taxon>
    </lineage>
</organism>
<dbReference type="InterPro" id="IPR001387">
    <property type="entry name" value="Cro/C1-type_HTH"/>
</dbReference>
<sequence length="211" mass="24038">MEQNRIKQLRQEQKISLTKLASIVGISQPTLSRYESGYIKNGKHEVWQKLADFFGVPVGYVQGVSEYKSPFNNVFSAHNENIEVPTINEQELSNIIDYKNNIGNEEFNKEWQSRQTDIKSNNVGPILDLVSKIESSNLEENIDYNQSITKSDLRSLVLDIITDIVLLADEDRLQILLDIRNLTKEQILNTIKATHKANNNLPTDGRNGIPK</sequence>
<dbReference type="SUPFAM" id="SSF47413">
    <property type="entry name" value="lambda repressor-like DNA-binding domains"/>
    <property type="match status" value="1"/>
</dbReference>
<dbReference type="EMBL" id="CAUZMB010000003">
    <property type="protein sequence ID" value="CAK1235523.1"/>
    <property type="molecule type" value="Genomic_DNA"/>
</dbReference>